<name>A0A0M3HTI9_ASCLU</name>
<dbReference type="PRINTS" id="PR01846">
    <property type="entry name" value="TRHRFAMILY"/>
</dbReference>
<evidence type="ECO:0000256" key="3">
    <source>
        <dbReference type="ARBA" id="ARBA00018873"/>
    </source>
</evidence>
<dbReference type="PROSITE" id="PS50262">
    <property type="entry name" value="G_PROTEIN_RECEP_F1_2"/>
    <property type="match status" value="1"/>
</dbReference>
<evidence type="ECO:0000256" key="8">
    <source>
        <dbReference type="SAM" id="Phobius"/>
    </source>
</evidence>
<evidence type="ECO:0000259" key="9">
    <source>
        <dbReference type="PROSITE" id="PS50262"/>
    </source>
</evidence>
<dbReference type="WBParaSite" id="ALUE_0000596301-mRNA-1">
    <property type="protein sequence ID" value="ALUE_0000596301-mRNA-1"/>
    <property type="gene ID" value="ALUE_0000596301"/>
</dbReference>
<keyword evidence="6 8" id="KW-0472">Membrane</keyword>
<feature type="transmembrane region" description="Helical" evidence="8">
    <location>
        <begin position="353"/>
        <end position="374"/>
    </location>
</feature>
<dbReference type="PANTHER" id="PTHR46061">
    <property type="entry name" value="THYROTROPIN-RELEASING HORMONE RECEPTOR"/>
    <property type="match status" value="1"/>
</dbReference>
<evidence type="ECO:0000256" key="2">
    <source>
        <dbReference type="ARBA" id="ARBA00004370"/>
    </source>
</evidence>
<dbReference type="Pfam" id="PF00001">
    <property type="entry name" value="7tm_1"/>
    <property type="match status" value="1"/>
</dbReference>
<evidence type="ECO:0000256" key="4">
    <source>
        <dbReference type="ARBA" id="ARBA00022692"/>
    </source>
</evidence>
<evidence type="ECO:0000256" key="5">
    <source>
        <dbReference type="ARBA" id="ARBA00022989"/>
    </source>
</evidence>
<dbReference type="Gene3D" id="1.20.1070.10">
    <property type="entry name" value="Rhodopsin 7-helix transmembrane proteins"/>
    <property type="match status" value="1"/>
</dbReference>
<feature type="transmembrane region" description="Helical" evidence="8">
    <location>
        <begin position="54"/>
        <end position="79"/>
    </location>
</feature>
<dbReference type="Proteomes" id="UP000036681">
    <property type="component" value="Unplaced"/>
</dbReference>
<reference evidence="11" key="1">
    <citation type="submission" date="2017-02" db="UniProtKB">
        <authorList>
            <consortium name="WormBaseParasite"/>
        </authorList>
    </citation>
    <scope>IDENTIFICATION</scope>
</reference>
<dbReference type="InterPro" id="IPR017452">
    <property type="entry name" value="GPCR_Rhodpsn_7TM"/>
</dbReference>
<feature type="transmembrane region" description="Helical" evidence="8">
    <location>
        <begin position="231"/>
        <end position="255"/>
    </location>
</feature>
<dbReference type="PRINTS" id="PR00237">
    <property type="entry name" value="GPCRRHODOPSN"/>
</dbReference>
<dbReference type="PANTHER" id="PTHR46061:SF3">
    <property type="entry name" value="THYROTROPIN-RELEASING HORMONE RECEPTOR"/>
    <property type="match status" value="1"/>
</dbReference>
<dbReference type="InterPro" id="IPR002120">
    <property type="entry name" value="TRH_rcpt_1"/>
</dbReference>
<feature type="transmembrane region" description="Helical" evidence="8">
    <location>
        <begin position="138"/>
        <end position="156"/>
    </location>
</feature>
<evidence type="ECO:0000256" key="1">
    <source>
        <dbReference type="ARBA" id="ARBA00004100"/>
    </source>
</evidence>
<sequence length="464" mass="53519">MNLTGTDVIRRLCPEMETTYIREINLNELLTRRDCKLQLELGQVEEFWPIDVRIIMTLIFASLSAVGIIGNLLVITVVFKVKGMLRATTSMEEIVLNNCLQITPTNCYLVSLAASDCLFFVATAPTELSYLHLEETEYIFGYFGCAFFTFLPYLAINTSSLSTVAFTIERYIGICHPIRARYMCTVKRAKTIISAIWLFCIIYNSPWLYLASLRVVNGEYSCSFKLERDHFIYKVMFLGDLLGFYVIPLLLYVVIYSKIAYTLTRSEMKEQAKMSASAETYAQFLQSSNLSQNTNAMRNFTLNCSKSSFKGKSQVVKMLALVVAIFAICWLPYRAMVMYNSFAQQKWDPDWYIFFSKTMIFFNCAINPILYNVMSARFRNAFRRLLNGKKKIIYQIERHLFTLCSMMRHLVAIKNSTNVWEGSQHQVRSKSKQLPDVAPKSVGWFKNASRTHRHWVRSNAASNQ</sequence>
<comment type="subcellular location">
    <subcellularLocation>
        <location evidence="2">Membrane</location>
    </subcellularLocation>
</comment>
<feature type="transmembrane region" description="Helical" evidence="8">
    <location>
        <begin position="191"/>
        <end position="211"/>
    </location>
</feature>
<dbReference type="SUPFAM" id="SSF81321">
    <property type="entry name" value="Family A G protein-coupled receptor-like"/>
    <property type="match status" value="1"/>
</dbReference>
<feature type="transmembrane region" description="Helical" evidence="8">
    <location>
        <begin position="315"/>
        <end position="333"/>
    </location>
</feature>
<organism evidence="10 11">
    <name type="scientific">Ascaris lumbricoides</name>
    <name type="common">Giant roundworm</name>
    <dbReference type="NCBI Taxonomy" id="6252"/>
    <lineage>
        <taxon>Eukaryota</taxon>
        <taxon>Metazoa</taxon>
        <taxon>Ecdysozoa</taxon>
        <taxon>Nematoda</taxon>
        <taxon>Chromadorea</taxon>
        <taxon>Rhabditida</taxon>
        <taxon>Spirurina</taxon>
        <taxon>Ascaridomorpha</taxon>
        <taxon>Ascaridoidea</taxon>
        <taxon>Ascarididae</taxon>
        <taxon>Ascaris</taxon>
    </lineage>
</organism>
<keyword evidence="10" id="KW-1185">Reference proteome</keyword>
<dbReference type="GO" id="GO:0016020">
    <property type="term" value="C:membrane"/>
    <property type="evidence" value="ECO:0007669"/>
    <property type="project" value="UniProtKB-SubCell"/>
</dbReference>
<dbReference type="InterPro" id="IPR000276">
    <property type="entry name" value="GPCR_Rhodpsn"/>
</dbReference>
<dbReference type="AlphaFoldDB" id="A0A0M3HTI9"/>
<evidence type="ECO:0000313" key="10">
    <source>
        <dbReference type="Proteomes" id="UP000036681"/>
    </source>
</evidence>
<proteinExistence type="predicted"/>
<accession>A0A0M3HTI9</accession>
<evidence type="ECO:0000313" key="11">
    <source>
        <dbReference type="WBParaSite" id="ALUE_0000596301-mRNA-1"/>
    </source>
</evidence>
<evidence type="ECO:0000256" key="7">
    <source>
        <dbReference type="ARBA" id="ARBA00032251"/>
    </source>
</evidence>
<protein>
    <recommendedName>
        <fullName evidence="3">Thyrotropin-releasing hormone receptor</fullName>
    </recommendedName>
    <alternativeName>
        <fullName evidence="7">Thyroliberin receptor</fullName>
    </alternativeName>
</protein>
<dbReference type="PRINTS" id="PR00751">
    <property type="entry name" value="THYROLIBRINR"/>
</dbReference>
<feature type="domain" description="G-protein coupled receptors family 1 profile" evidence="9">
    <location>
        <begin position="70"/>
        <end position="371"/>
    </location>
</feature>
<dbReference type="GO" id="GO:0004997">
    <property type="term" value="F:thyrotropin-releasing hormone receptor activity"/>
    <property type="evidence" value="ECO:0007669"/>
    <property type="project" value="InterPro"/>
</dbReference>
<keyword evidence="4 8" id="KW-0812">Transmembrane</keyword>
<keyword evidence="5 8" id="KW-1133">Transmembrane helix</keyword>
<evidence type="ECO:0000256" key="6">
    <source>
        <dbReference type="ARBA" id="ARBA00023136"/>
    </source>
</evidence>
<comment type="function">
    <text evidence="1">Receptor for thyrotropin-releasing hormone (TRH). Upon ligand binding, this G-protein-coupled receptor triggers activation of the phosphatidylinositol (IP3)-calcium-protein kinase C (PKC) pathway.</text>
</comment>
<feature type="transmembrane region" description="Helical" evidence="8">
    <location>
        <begin position="107"/>
        <end position="126"/>
    </location>
</feature>